<dbReference type="AlphaFoldDB" id="A0A9Q9B0M8"/>
<dbReference type="SUPFAM" id="SSF109854">
    <property type="entry name" value="DinB/YfiT-like putative metalloenzymes"/>
    <property type="match status" value="1"/>
</dbReference>
<proteinExistence type="predicted"/>
<dbReference type="InterPro" id="IPR018531">
    <property type="entry name" value="DUF1993"/>
</dbReference>
<gene>
    <name evidence="1" type="ORF">Slin15195_G118240</name>
</gene>
<dbReference type="Proteomes" id="UP001056384">
    <property type="component" value="Chromosome 11"/>
</dbReference>
<dbReference type="InterPro" id="IPR034660">
    <property type="entry name" value="DinB/YfiT-like"/>
</dbReference>
<evidence type="ECO:0000313" key="2">
    <source>
        <dbReference type="Proteomes" id="UP001056384"/>
    </source>
</evidence>
<accession>A0A9Q9B0M8</accession>
<evidence type="ECO:0000313" key="1">
    <source>
        <dbReference type="EMBL" id="USW58505.1"/>
    </source>
</evidence>
<reference evidence="1" key="1">
    <citation type="submission" date="2022-06" db="EMBL/GenBank/DDBJ databases">
        <title>Complete genome sequences of two strains of the flax pathogen Septoria linicola.</title>
        <authorList>
            <person name="Lapalu N."/>
            <person name="Simon A."/>
            <person name="Demenou B."/>
            <person name="Paumier D."/>
            <person name="Guillot M.-P."/>
            <person name="Gout L."/>
            <person name="Valade R."/>
        </authorList>
    </citation>
    <scope>NUCLEOTIDE SEQUENCE</scope>
    <source>
        <strain evidence="1">SE15195</strain>
    </source>
</reference>
<keyword evidence="2" id="KW-1185">Reference proteome</keyword>
<protein>
    <recommendedName>
        <fullName evidence="3">DUF1993 domain-containing protein</fullName>
    </recommendedName>
</protein>
<organism evidence="1 2">
    <name type="scientific">Septoria linicola</name>
    <dbReference type="NCBI Taxonomy" id="215465"/>
    <lineage>
        <taxon>Eukaryota</taxon>
        <taxon>Fungi</taxon>
        <taxon>Dikarya</taxon>
        <taxon>Ascomycota</taxon>
        <taxon>Pezizomycotina</taxon>
        <taxon>Dothideomycetes</taxon>
        <taxon>Dothideomycetidae</taxon>
        <taxon>Mycosphaerellales</taxon>
        <taxon>Mycosphaerellaceae</taxon>
        <taxon>Septoria</taxon>
    </lineage>
</organism>
<dbReference type="EMBL" id="CP099428">
    <property type="protein sequence ID" value="USW58505.1"/>
    <property type="molecule type" value="Genomic_DNA"/>
</dbReference>
<name>A0A9Q9B0M8_9PEZI</name>
<evidence type="ECO:0008006" key="3">
    <source>
        <dbReference type="Google" id="ProtNLM"/>
    </source>
</evidence>
<sequence length="114" mass="12762">MKQHLEPGNLHIAESYLPAELAEGVNTLEELYDQLDEMTTVLKAAKPEEIAGKRDMIVKFGPPGREPWEFTGLSFVQEFLLVNVVFHATTAYNILRMQGVPLGKMDFIGKTGNQ</sequence>
<dbReference type="OrthoDB" id="3724345at2759"/>
<dbReference type="Gene3D" id="1.20.120.450">
    <property type="entry name" value="dinb family like domain"/>
    <property type="match status" value="1"/>
</dbReference>
<dbReference type="PANTHER" id="PTHR36922">
    <property type="entry name" value="BLL2446 PROTEIN"/>
    <property type="match status" value="1"/>
</dbReference>
<dbReference type="Pfam" id="PF09351">
    <property type="entry name" value="DUF1993"/>
    <property type="match status" value="1"/>
</dbReference>
<dbReference type="PANTHER" id="PTHR36922:SF1">
    <property type="entry name" value="DUF1993 DOMAIN-CONTAINING PROTEIN"/>
    <property type="match status" value="1"/>
</dbReference>